<evidence type="ECO:0000313" key="1">
    <source>
        <dbReference type="EnsemblPlants" id="AVESA.00010b.r2.4CG1293860.4.CDS"/>
    </source>
</evidence>
<reference evidence="1" key="1">
    <citation type="submission" date="2021-05" db="EMBL/GenBank/DDBJ databases">
        <authorList>
            <person name="Scholz U."/>
            <person name="Mascher M."/>
            <person name="Fiebig A."/>
        </authorList>
    </citation>
    <scope>NUCLEOTIDE SEQUENCE [LARGE SCALE GENOMIC DNA]</scope>
</reference>
<proteinExistence type="predicted"/>
<dbReference type="Proteomes" id="UP001732700">
    <property type="component" value="Chromosome 4C"/>
</dbReference>
<dbReference type="EnsemblPlants" id="AVESA.00010b.r2.4CG1293860.4">
    <property type="protein sequence ID" value="AVESA.00010b.r2.4CG1293860.4.CDS"/>
    <property type="gene ID" value="AVESA.00010b.r2.4CG1293860"/>
</dbReference>
<sequence length="682" mass="77312">MARSSARNEAAPVRLPATSPPQQFAGAQMGSCANPSPPPHFFSGGPTISSVNPSTPPHFYPGAAPASSSSAHSLNQWTPLYTPAPPMHMYNFHPPPVHHHEQGNQRMENLHFVGTSPHDTFSTLPPPPHPKATSQFAPAKVNLTSSKRKRKNLNVVVVVDDEPNGRTAQRLPYTPEEHVRLCQSMKNKAHVMKEELRTRIADSGSANLSLKLELVDALQRLGLDYHYKKEIDDLLCGINDDGDEPHDLHTTALQFYLLRKQGRNVSPDVFLKFRDAGGNITCNDTRSLLDMYNAAHVRTHGEGTLDRDIVYTKDHLRLVLEQSLSPSVLLDEVRHALETPLFRRPRRVEARHYISVYERTSTRNEAILELAKLDFIILQSLYCEELRDLTLWWKELQLQDHLSFARDRMVEMHFWMLGVLFEPQHSYGRIMLTKLFTFVSIFDDIYDSYSTLEESKLLTIAMDRWDEQAAEQLPGYMKLFYNKVLATVKVIEEDLKRQGNKHADYVKKLLIDATKCYYNEAKWREEGDAPATVEEHLLFSVPSSCCMHVPGLALVPIGATSDAIDWAMTYPKIIRASCIVGRVINDIASHEQGMSTVEACMEENNYTAKKDAYSKLRELIEESWMDISEEHLRPASGQPPAPLLEVVVDATRMLDFLYKDQDAYTLPQALKRVADSIYVDPI</sequence>
<reference evidence="1" key="2">
    <citation type="submission" date="2025-09" db="UniProtKB">
        <authorList>
            <consortium name="EnsemblPlants"/>
        </authorList>
    </citation>
    <scope>IDENTIFICATION</scope>
</reference>
<organism evidence="1 2">
    <name type="scientific">Avena sativa</name>
    <name type="common">Oat</name>
    <dbReference type="NCBI Taxonomy" id="4498"/>
    <lineage>
        <taxon>Eukaryota</taxon>
        <taxon>Viridiplantae</taxon>
        <taxon>Streptophyta</taxon>
        <taxon>Embryophyta</taxon>
        <taxon>Tracheophyta</taxon>
        <taxon>Spermatophyta</taxon>
        <taxon>Magnoliopsida</taxon>
        <taxon>Liliopsida</taxon>
        <taxon>Poales</taxon>
        <taxon>Poaceae</taxon>
        <taxon>BOP clade</taxon>
        <taxon>Pooideae</taxon>
        <taxon>Poodae</taxon>
        <taxon>Poeae</taxon>
        <taxon>Poeae Chloroplast Group 1 (Aveneae type)</taxon>
        <taxon>Aveninae</taxon>
        <taxon>Avena</taxon>
    </lineage>
</organism>
<protein>
    <submittedName>
        <fullName evidence="1">Uncharacterized protein</fullName>
    </submittedName>
</protein>
<evidence type="ECO:0000313" key="2">
    <source>
        <dbReference type="Proteomes" id="UP001732700"/>
    </source>
</evidence>
<name>A0ACD5WVH8_AVESA</name>
<accession>A0ACD5WVH8</accession>
<keyword evidence="2" id="KW-1185">Reference proteome</keyword>